<dbReference type="EMBL" id="NWSH01000022">
    <property type="protein sequence ID" value="PCG80662.1"/>
    <property type="molecule type" value="Genomic_DNA"/>
</dbReference>
<dbReference type="AlphaFoldDB" id="A0A2A4KAI4"/>
<organism evidence="1">
    <name type="scientific">Heliothis virescens</name>
    <name type="common">Tobacco budworm moth</name>
    <dbReference type="NCBI Taxonomy" id="7102"/>
    <lineage>
        <taxon>Eukaryota</taxon>
        <taxon>Metazoa</taxon>
        <taxon>Ecdysozoa</taxon>
        <taxon>Arthropoda</taxon>
        <taxon>Hexapoda</taxon>
        <taxon>Insecta</taxon>
        <taxon>Pterygota</taxon>
        <taxon>Neoptera</taxon>
        <taxon>Endopterygota</taxon>
        <taxon>Lepidoptera</taxon>
        <taxon>Glossata</taxon>
        <taxon>Ditrysia</taxon>
        <taxon>Noctuoidea</taxon>
        <taxon>Noctuidae</taxon>
        <taxon>Heliothinae</taxon>
        <taxon>Heliothis</taxon>
    </lineage>
</organism>
<accession>A0A2A4KAI4</accession>
<sequence length="98" mass="11334">MEEIVYFISVELLNIVNGKQTGERRKGYKATPYVKMEALTPDTELSSTDEEINLKSENEVSTRAIGMTPRRRRTKGVDFPRSRRINFDLLEHDEEAKS</sequence>
<reference evidence="1" key="1">
    <citation type="submission" date="2017-09" db="EMBL/GenBank/DDBJ databases">
        <title>Contemporary evolution of a Lepidopteran species, Heliothis virescens, in response to modern agricultural practices.</title>
        <authorList>
            <person name="Fritz M.L."/>
            <person name="Deyonke A.M."/>
            <person name="Papanicolaou A."/>
            <person name="Micinski S."/>
            <person name="Westbrook J."/>
            <person name="Gould F."/>
        </authorList>
    </citation>
    <scope>NUCLEOTIDE SEQUENCE [LARGE SCALE GENOMIC DNA]</scope>
    <source>
        <strain evidence="1">HvINT-</strain>
        <tissue evidence="1">Whole body</tissue>
    </source>
</reference>
<protein>
    <submittedName>
        <fullName evidence="1">Uncharacterized protein</fullName>
    </submittedName>
</protein>
<proteinExistence type="predicted"/>
<evidence type="ECO:0000313" key="1">
    <source>
        <dbReference type="EMBL" id="PCG80662.1"/>
    </source>
</evidence>
<name>A0A2A4KAI4_HELVI</name>
<gene>
    <name evidence="1" type="ORF">B5V51_4398</name>
</gene>
<comment type="caution">
    <text evidence="1">The sequence shown here is derived from an EMBL/GenBank/DDBJ whole genome shotgun (WGS) entry which is preliminary data.</text>
</comment>